<dbReference type="InterPro" id="IPR018584">
    <property type="entry name" value="GT87"/>
</dbReference>
<dbReference type="Proteomes" id="UP000502502">
    <property type="component" value="Chromosome"/>
</dbReference>
<feature type="transmembrane region" description="Helical" evidence="8">
    <location>
        <begin position="321"/>
        <end position="342"/>
    </location>
</feature>
<dbReference type="KEGG" id="ssin:G7078_07765"/>
<evidence type="ECO:0000256" key="1">
    <source>
        <dbReference type="ARBA" id="ARBA00004651"/>
    </source>
</evidence>
<dbReference type="GO" id="GO:0016758">
    <property type="term" value="F:hexosyltransferase activity"/>
    <property type="evidence" value="ECO:0007669"/>
    <property type="project" value="InterPro"/>
</dbReference>
<dbReference type="Pfam" id="PF09594">
    <property type="entry name" value="GT87"/>
    <property type="match status" value="1"/>
</dbReference>
<protein>
    <submittedName>
        <fullName evidence="9">DUF2029 domain-containing protein</fullName>
    </submittedName>
</protein>
<accession>A0A6G7ZP35</accession>
<evidence type="ECO:0000256" key="3">
    <source>
        <dbReference type="ARBA" id="ARBA00022679"/>
    </source>
</evidence>
<dbReference type="GO" id="GO:0005886">
    <property type="term" value="C:plasma membrane"/>
    <property type="evidence" value="ECO:0007669"/>
    <property type="project" value="UniProtKB-SubCell"/>
</dbReference>
<keyword evidence="4 8" id="KW-0812">Transmembrane</keyword>
<comment type="subcellular location">
    <subcellularLocation>
        <location evidence="1">Cell membrane</location>
        <topology evidence="1">Multi-pass membrane protein</topology>
    </subcellularLocation>
</comment>
<name>A0A6G7ZP35_9SPHN</name>
<keyword evidence="6 8" id="KW-0472">Membrane</keyword>
<gene>
    <name evidence="9" type="ORF">G7078_07765</name>
</gene>
<comment type="similarity">
    <text evidence="7">Belongs to the glycosyltransferase 87 family.</text>
</comment>
<evidence type="ECO:0000313" key="9">
    <source>
        <dbReference type="EMBL" id="QIL02688.1"/>
    </source>
</evidence>
<keyword evidence="3" id="KW-0808">Transferase</keyword>
<evidence type="ECO:0000256" key="2">
    <source>
        <dbReference type="ARBA" id="ARBA00022475"/>
    </source>
</evidence>
<evidence type="ECO:0000256" key="8">
    <source>
        <dbReference type="SAM" id="Phobius"/>
    </source>
</evidence>
<reference evidence="9 10" key="1">
    <citation type="submission" date="2020-03" db="EMBL/GenBank/DDBJ databases">
        <title>Sphingomonas sp. nov., isolated from fish.</title>
        <authorList>
            <person name="Hyun D.-W."/>
            <person name="Bae J.-W."/>
        </authorList>
    </citation>
    <scope>NUCLEOTIDE SEQUENCE [LARGE SCALE GENOMIC DNA]</scope>
    <source>
        <strain evidence="9 10">HDW15C</strain>
    </source>
</reference>
<evidence type="ECO:0000256" key="6">
    <source>
        <dbReference type="ARBA" id="ARBA00023136"/>
    </source>
</evidence>
<evidence type="ECO:0000313" key="10">
    <source>
        <dbReference type="Proteomes" id="UP000502502"/>
    </source>
</evidence>
<keyword evidence="2" id="KW-1003">Cell membrane</keyword>
<evidence type="ECO:0000256" key="5">
    <source>
        <dbReference type="ARBA" id="ARBA00022989"/>
    </source>
</evidence>
<keyword evidence="5 8" id="KW-1133">Transmembrane helix</keyword>
<evidence type="ECO:0000256" key="7">
    <source>
        <dbReference type="ARBA" id="ARBA00024033"/>
    </source>
</evidence>
<proteinExistence type="inferred from homology"/>
<keyword evidence="10" id="KW-1185">Reference proteome</keyword>
<feature type="transmembrane region" description="Helical" evidence="8">
    <location>
        <begin position="351"/>
        <end position="372"/>
    </location>
</feature>
<organism evidence="9 10">
    <name type="scientific">Sphingomonas sinipercae</name>
    <dbReference type="NCBI Taxonomy" id="2714944"/>
    <lineage>
        <taxon>Bacteria</taxon>
        <taxon>Pseudomonadati</taxon>
        <taxon>Pseudomonadota</taxon>
        <taxon>Alphaproteobacteria</taxon>
        <taxon>Sphingomonadales</taxon>
        <taxon>Sphingomonadaceae</taxon>
        <taxon>Sphingomonas</taxon>
    </lineage>
</organism>
<dbReference type="EMBL" id="CP049871">
    <property type="protein sequence ID" value="QIL02688.1"/>
    <property type="molecule type" value="Genomic_DNA"/>
</dbReference>
<feature type="transmembrane region" description="Helical" evidence="8">
    <location>
        <begin position="114"/>
        <end position="143"/>
    </location>
</feature>
<feature type="transmembrane region" description="Helical" evidence="8">
    <location>
        <begin position="220"/>
        <end position="241"/>
    </location>
</feature>
<dbReference type="AlphaFoldDB" id="A0A6G7ZP35"/>
<feature type="transmembrane region" description="Helical" evidence="8">
    <location>
        <begin position="40"/>
        <end position="59"/>
    </location>
</feature>
<sequence length="406" mass="43845">MIVQPAAHAGKAGLRRRWLDHALALGEADPGPCFAWHSRVAFVLTLLSFLTLLGGAYVYSKAAPGVDFTSFWSAGHLAVTGHPALAYDQAVHRAVQMTVAHMGGAMPFPYPPPFLLVVMPIGFHPFWLAYLVWVAVGATLFLLATRRLMPATYALSHPAAFMNVVGGQNGFLTCSVFIAAFAALERRPLLAGALFGLFVCKPQLACLVPIAFIAGGHWRAFFAAAASGLLVLLLGLALFGVESYRGFFAMSAHFAGLIENSAWRWNQLASVFAFARFFGIAQGPAFVAQALAAIAAIVLTWRAWALKHDQRVPILAASTMLISPYLFTYDTLLLIIPLAAFLQQRQAGRFVAVWMGSFLTVLCFTGAFAMPIPNLTPIAAIASLFWLHNCDLRLLLPNRSRVSAAA</sequence>
<feature type="transmembrane region" description="Helical" evidence="8">
    <location>
        <begin position="277"/>
        <end position="301"/>
    </location>
</feature>
<feature type="transmembrane region" description="Helical" evidence="8">
    <location>
        <begin position="190"/>
        <end position="213"/>
    </location>
</feature>
<evidence type="ECO:0000256" key="4">
    <source>
        <dbReference type="ARBA" id="ARBA00022692"/>
    </source>
</evidence>
<feature type="transmembrane region" description="Helical" evidence="8">
    <location>
        <begin position="164"/>
        <end position="184"/>
    </location>
</feature>